<dbReference type="InterPro" id="IPR022764">
    <property type="entry name" value="Peptidase_S54_rhomboid_dom"/>
</dbReference>
<sequence>MIGNWSAAVGRAVRGRPAPVTYGLIVLCCLIFVIGPASGLDPAYGTGDELLVAQRAYFRRWGVVPADLFGGAPGEALTPATALFIHGSWLHLLGNMLFFYVFGLMAEERMGHLEFVLFYLGCGYLALLGYAAANATAQQSLVGASGAISAVLGAFLYLFPRARVTSLFPFLFFLPLRFPAWVVLPFWFALQWLAAGRSSSGPGVAYLAHLVGFSLGFVYAWARFRRRPAAAPPAGVFPRPPVERPGPVDRE</sequence>
<organism evidence="10 11">
    <name type="scientific">Streptomyces populi</name>
    <dbReference type="NCBI Taxonomy" id="2058924"/>
    <lineage>
        <taxon>Bacteria</taxon>
        <taxon>Bacillati</taxon>
        <taxon>Actinomycetota</taxon>
        <taxon>Actinomycetes</taxon>
        <taxon>Kitasatosporales</taxon>
        <taxon>Streptomycetaceae</taxon>
        <taxon>Streptomyces</taxon>
    </lineage>
</organism>
<dbReference type="AlphaFoldDB" id="A0A2I0SJD1"/>
<feature type="transmembrane region" description="Helical" evidence="8">
    <location>
        <begin position="139"/>
        <end position="159"/>
    </location>
</feature>
<dbReference type="Gene3D" id="1.20.1540.10">
    <property type="entry name" value="Rhomboid-like"/>
    <property type="match status" value="1"/>
</dbReference>
<dbReference type="PANTHER" id="PTHR43066">
    <property type="entry name" value="RHOMBOID-RELATED PROTEIN"/>
    <property type="match status" value="1"/>
</dbReference>
<evidence type="ECO:0000313" key="11">
    <source>
        <dbReference type="Proteomes" id="UP000236178"/>
    </source>
</evidence>
<dbReference type="InterPro" id="IPR035952">
    <property type="entry name" value="Rhomboid-like_sf"/>
</dbReference>
<protein>
    <submittedName>
        <fullName evidence="10">Rhomboid family intramembrane serine protease</fullName>
    </submittedName>
</protein>
<feature type="transmembrane region" description="Helical" evidence="8">
    <location>
        <begin position="204"/>
        <end position="222"/>
    </location>
</feature>
<evidence type="ECO:0000259" key="9">
    <source>
        <dbReference type="Pfam" id="PF01694"/>
    </source>
</evidence>
<evidence type="ECO:0000256" key="4">
    <source>
        <dbReference type="ARBA" id="ARBA00022692"/>
    </source>
</evidence>
<keyword evidence="6 8" id="KW-0472">Membrane</keyword>
<name>A0A2I0SJD1_9ACTN</name>
<feature type="transmembrane region" description="Helical" evidence="8">
    <location>
        <begin position="20"/>
        <end position="40"/>
    </location>
</feature>
<keyword evidence="4 8" id="KW-0812">Transmembrane</keyword>
<proteinExistence type="predicted"/>
<keyword evidence="10" id="KW-0378">Hydrolase</keyword>
<evidence type="ECO:0000313" key="10">
    <source>
        <dbReference type="EMBL" id="PKT70023.1"/>
    </source>
</evidence>
<dbReference type="GO" id="GO:0004252">
    <property type="term" value="F:serine-type endopeptidase activity"/>
    <property type="evidence" value="ECO:0007669"/>
    <property type="project" value="InterPro"/>
</dbReference>
<evidence type="ECO:0000256" key="5">
    <source>
        <dbReference type="ARBA" id="ARBA00022989"/>
    </source>
</evidence>
<dbReference type="PANTHER" id="PTHR43066:SF26">
    <property type="entry name" value="RHOMBOID PROTEASE GLPG"/>
    <property type="match status" value="1"/>
</dbReference>
<keyword evidence="2" id="KW-1003">Cell membrane</keyword>
<comment type="subcellular location">
    <subcellularLocation>
        <location evidence="1">Membrane</location>
        <topology evidence="1">Multi-pass membrane protein</topology>
    </subcellularLocation>
</comment>
<feature type="transmembrane region" description="Helical" evidence="8">
    <location>
        <begin position="115"/>
        <end position="133"/>
    </location>
</feature>
<keyword evidence="11" id="KW-1185">Reference proteome</keyword>
<evidence type="ECO:0000256" key="1">
    <source>
        <dbReference type="ARBA" id="ARBA00004141"/>
    </source>
</evidence>
<feature type="region of interest" description="Disordered" evidence="7">
    <location>
        <begin position="230"/>
        <end position="251"/>
    </location>
</feature>
<dbReference type="GO" id="GO:0006508">
    <property type="term" value="P:proteolysis"/>
    <property type="evidence" value="ECO:0007669"/>
    <property type="project" value="UniProtKB-KW"/>
</dbReference>
<feature type="transmembrane region" description="Helical" evidence="8">
    <location>
        <begin position="171"/>
        <end position="192"/>
    </location>
</feature>
<dbReference type="RefSeq" id="WP_103552116.1">
    <property type="nucleotide sequence ID" value="NZ_KZ626899.1"/>
</dbReference>
<comment type="caution">
    <text evidence="10">The sequence shown here is derived from an EMBL/GenBank/DDBJ whole genome shotgun (WGS) entry which is preliminary data.</text>
</comment>
<feature type="transmembrane region" description="Helical" evidence="8">
    <location>
        <begin position="83"/>
        <end position="103"/>
    </location>
</feature>
<gene>
    <name evidence="10" type="ORF">CW362_26615</name>
</gene>
<dbReference type="Pfam" id="PF01694">
    <property type="entry name" value="Rhomboid"/>
    <property type="match status" value="1"/>
</dbReference>
<keyword evidence="3" id="KW-0997">Cell inner membrane</keyword>
<evidence type="ECO:0000256" key="7">
    <source>
        <dbReference type="SAM" id="MobiDB-lite"/>
    </source>
</evidence>
<dbReference type="Proteomes" id="UP000236178">
    <property type="component" value="Unassembled WGS sequence"/>
</dbReference>
<dbReference type="GO" id="GO:0016020">
    <property type="term" value="C:membrane"/>
    <property type="evidence" value="ECO:0007669"/>
    <property type="project" value="UniProtKB-SubCell"/>
</dbReference>
<dbReference type="SUPFAM" id="SSF144091">
    <property type="entry name" value="Rhomboid-like"/>
    <property type="match status" value="1"/>
</dbReference>
<keyword evidence="10" id="KW-0645">Protease</keyword>
<reference evidence="10 11" key="1">
    <citation type="submission" date="2017-12" db="EMBL/GenBank/DDBJ databases">
        <title>Streptomyces populusis sp. nov., a novel endophytic actinobacterium isolated from stems of Populus adenopoda Maxim.</title>
        <authorList>
            <person name="Wang Z."/>
        </authorList>
    </citation>
    <scope>NUCLEOTIDE SEQUENCE [LARGE SCALE GENOMIC DNA]</scope>
    <source>
        <strain evidence="10 11">A249</strain>
    </source>
</reference>
<feature type="domain" description="Peptidase S54 rhomboid" evidence="9">
    <location>
        <begin position="78"/>
        <end position="225"/>
    </location>
</feature>
<evidence type="ECO:0000256" key="2">
    <source>
        <dbReference type="ARBA" id="ARBA00022475"/>
    </source>
</evidence>
<keyword evidence="5 8" id="KW-1133">Transmembrane helix</keyword>
<accession>A0A2I0SJD1</accession>
<evidence type="ECO:0000256" key="6">
    <source>
        <dbReference type="ARBA" id="ARBA00023136"/>
    </source>
</evidence>
<evidence type="ECO:0000256" key="3">
    <source>
        <dbReference type="ARBA" id="ARBA00022519"/>
    </source>
</evidence>
<dbReference type="EMBL" id="PJOS01000060">
    <property type="protein sequence ID" value="PKT70023.1"/>
    <property type="molecule type" value="Genomic_DNA"/>
</dbReference>
<dbReference type="OrthoDB" id="9814037at2"/>
<evidence type="ECO:0000256" key="8">
    <source>
        <dbReference type="SAM" id="Phobius"/>
    </source>
</evidence>